<dbReference type="InterPro" id="IPR000313">
    <property type="entry name" value="PWWP_dom"/>
</dbReference>
<dbReference type="SMART" id="SM00293">
    <property type="entry name" value="PWWP"/>
    <property type="match status" value="1"/>
</dbReference>
<feature type="compositionally biased region" description="Basic and acidic residues" evidence="1">
    <location>
        <begin position="518"/>
        <end position="535"/>
    </location>
</feature>
<dbReference type="Gramene" id="mRNA:MD17G0029300">
    <property type="protein sequence ID" value="CDS:MD17G0029300.1"/>
    <property type="gene ID" value="MD17G0029300"/>
</dbReference>
<feature type="region of interest" description="Disordered" evidence="1">
    <location>
        <begin position="871"/>
        <end position="895"/>
    </location>
</feature>
<feature type="compositionally biased region" description="Gly residues" evidence="1">
    <location>
        <begin position="107"/>
        <end position="127"/>
    </location>
</feature>
<dbReference type="SUPFAM" id="SSF63748">
    <property type="entry name" value="Tudor/PWWP/MBT"/>
    <property type="match status" value="1"/>
</dbReference>
<dbReference type="AlphaFoldDB" id="A0A498HHS9"/>
<feature type="compositionally biased region" description="Polar residues" evidence="1">
    <location>
        <begin position="390"/>
        <end position="409"/>
    </location>
</feature>
<feature type="region of interest" description="Disordered" evidence="1">
    <location>
        <begin position="433"/>
        <end position="634"/>
    </location>
</feature>
<sequence>MGMVGTRSTISLEGDLGSAPGPEKLEVPGEKTSSEVVNDSGGGRSGSGGSGRGSAGGGRSFGNLNVDVSDAEEGLVKLKGKGSVGKLESVLRNEKKAVSGGAEAESGGKGRGVGENGGSLGGIGEGPDGTETREAGTDVNGGGIEENGSCLDGIGEDPDGKTDEITEDMDDEGHEFLVGDFVWGKIKSHPWWPAQICDPSDASEYALKLKAKDRLLVAYFGDGTFAWCNSSQLKPFEEDFRKMSRQSSSKAFVNAVQQAVDEVGRLVRLKMSCICVKEEFPGEVGRPLAVNAGIKEGVRVPEGRVGKLLDRVSEPAELLAELKRVAEVMSMSSELELNALKSWLSAFYCSKGGYRLPVFVEAQPVPGLEDDWREVDVPVQGPFEDWFSSPRKTGQTDQPFNEGSAQGLENRQHQRRKQKSIADLMEEDDDIQAETKEGATSEKAGASSGRNKRKGGENHSESNLTSESGKRRAKLSKTPTSSHMKKLSSVGASETKNGVLTRSRKKDERIAIDGNGGETKEEAGDSPVSRDEELRSGGSQTDMKDQIDHPSSTRERKRSKYLSPPFINLRTGKRSLDIEVESPKVSNDNLVGSPKMLSPSAETLQKKDSTELTGNEIIGGSSSKKPSEDEKSIDPMKANVSTHKVLSGLRSAAVNPSSRVETKSFKIVGDFMSIFRDSIYRNGSNYELYKKKQPHKKRKKLESEPGSMGKDRNQITEKLPETDSGKKRTKKSSETKSDKSTQKQATETSGSEPGKRKSKSASGTPDLKKRRKKTDETASPASLFVTFGPGSSLPTKSDLIKIYGKFGELNETETEMFYTNFCARVSFVKFADAQEAFNHSQNDSPFGAANVTFRLHNLAAASKLRELTEISNSAPAKKSRGKTRTQALASQPPAAVGEASQVDLIKRKLEGMTSMLDDSTGQVSEVTKSKLESEIKELLGTVSTMV</sequence>
<protein>
    <recommendedName>
        <fullName evidence="2">PWWP domain-containing protein</fullName>
    </recommendedName>
</protein>
<comment type="caution">
    <text evidence="3">The sequence shown here is derived from an EMBL/GenBank/DDBJ whole genome shotgun (WGS) entry which is preliminary data.</text>
</comment>
<feature type="compositionally biased region" description="Basic and acidic residues" evidence="1">
    <location>
        <begin position="625"/>
        <end position="634"/>
    </location>
</feature>
<dbReference type="PANTHER" id="PTHR10688:SF3">
    <property type="entry name" value="PWWP DOMAIN-CONTAINING PROTEIN 6"/>
    <property type="match status" value="1"/>
</dbReference>
<feature type="domain" description="PWWP" evidence="2">
    <location>
        <begin position="178"/>
        <end position="239"/>
    </location>
</feature>
<proteinExistence type="predicted"/>
<dbReference type="PANTHER" id="PTHR10688">
    <property type="entry name" value="PWWP DOMAIN-CONTAINING PROTEIN"/>
    <property type="match status" value="1"/>
</dbReference>
<dbReference type="Gene3D" id="2.30.30.140">
    <property type="match status" value="1"/>
</dbReference>
<evidence type="ECO:0000259" key="2">
    <source>
        <dbReference type="PROSITE" id="PS50812"/>
    </source>
</evidence>
<feature type="compositionally biased region" description="Gly residues" evidence="1">
    <location>
        <begin position="40"/>
        <end position="60"/>
    </location>
</feature>
<dbReference type="STRING" id="3750.A0A498HHS9"/>
<dbReference type="PROSITE" id="PS50812">
    <property type="entry name" value="PWWP"/>
    <property type="match status" value="1"/>
</dbReference>
<dbReference type="Pfam" id="PF00855">
    <property type="entry name" value="PWWP"/>
    <property type="match status" value="1"/>
</dbReference>
<feature type="region of interest" description="Disordered" evidence="1">
    <location>
        <begin position="92"/>
        <end position="162"/>
    </location>
</feature>
<name>A0A498HHS9_MALDO</name>
<dbReference type="OrthoDB" id="62853at2759"/>
<accession>A0A498HHS9</accession>
<feature type="compositionally biased region" description="Basic and acidic residues" evidence="1">
    <location>
        <begin position="542"/>
        <end position="554"/>
    </location>
</feature>
<feature type="compositionally biased region" description="Polar residues" evidence="1">
    <location>
        <begin position="1"/>
        <end position="11"/>
    </location>
</feature>
<feature type="region of interest" description="Disordered" evidence="1">
    <location>
        <begin position="383"/>
        <end position="419"/>
    </location>
</feature>
<feature type="region of interest" description="Disordered" evidence="1">
    <location>
        <begin position="683"/>
        <end position="777"/>
    </location>
</feature>
<dbReference type="Proteomes" id="UP000290289">
    <property type="component" value="Chromosome 17"/>
</dbReference>
<evidence type="ECO:0000256" key="1">
    <source>
        <dbReference type="SAM" id="MobiDB-lite"/>
    </source>
</evidence>
<reference evidence="3 4" key="1">
    <citation type="submission" date="2018-10" db="EMBL/GenBank/DDBJ databases">
        <title>A high-quality apple genome assembly.</title>
        <authorList>
            <person name="Hu J."/>
        </authorList>
    </citation>
    <scope>NUCLEOTIDE SEQUENCE [LARGE SCALE GENOMIC DNA]</scope>
    <source>
        <strain evidence="4">cv. HFTH1</strain>
        <tissue evidence="3">Young leaf</tissue>
    </source>
</reference>
<organism evidence="3 4">
    <name type="scientific">Malus domestica</name>
    <name type="common">Apple</name>
    <name type="synonym">Pyrus malus</name>
    <dbReference type="NCBI Taxonomy" id="3750"/>
    <lineage>
        <taxon>Eukaryota</taxon>
        <taxon>Viridiplantae</taxon>
        <taxon>Streptophyta</taxon>
        <taxon>Embryophyta</taxon>
        <taxon>Tracheophyta</taxon>
        <taxon>Spermatophyta</taxon>
        <taxon>Magnoliopsida</taxon>
        <taxon>eudicotyledons</taxon>
        <taxon>Gunneridae</taxon>
        <taxon>Pentapetalae</taxon>
        <taxon>rosids</taxon>
        <taxon>fabids</taxon>
        <taxon>Rosales</taxon>
        <taxon>Rosaceae</taxon>
        <taxon>Amygdaloideae</taxon>
        <taxon>Maleae</taxon>
        <taxon>Malus</taxon>
    </lineage>
</organism>
<dbReference type="EMBL" id="RDQH01000343">
    <property type="protein sequence ID" value="RXH69452.1"/>
    <property type="molecule type" value="Genomic_DNA"/>
</dbReference>
<feature type="compositionally biased region" description="Polar residues" evidence="1">
    <location>
        <begin position="490"/>
        <end position="500"/>
    </location>
</feature>
<feature type="region of interest" description="Disordered" evidence="1">
    <location>
        <begin position="1"/>
        <end position="65"/>
    </location>
</feature>
<keyword evidence="4" id="KW-1185">Reference proteome</keyword>
<evidence type="ECO:0000313" key="4">
    <source>
        <dbReference type="Proteomes" id="UP000290289"/>
    </source>
</evidence>
<dbReference type="CDD" id="cd05162">
    <property type="entry name" value="PWWP"/>
    <property type="match status" value="1"/>
</dbReference>
<feature type="compositionally biased region" description="Basic and acidic residues" evidence="1">
    <location>
        <begin position="709"/>
        <end position="741"/>
    </location>
</feature>
<feature type="compositionally biased region" description="Basic and acidic residues" evidence="1">
    <location>
        <begin position="23"/>
        <end position="33"/>
    </location>
</feature>
<gene>
    <name evidence="3" type="ORF">DVH24_037236</name>
</gene>
<evidence type="ECO:0000313" key="3">
    <source>
        <dbReference type="EMBL" id="RXH69452.1"/>
    </source>
</evidence>
<dbReference type="InterPro" id="IPR052657">
    <property type="entry name" value="PDP_family_Arabidopsis"/>
</dbReference>
<feature type="compositionally biased region" description="Basic residues" evidence="1">
    <location>
        <begin position="691"/>
        <end position="700"/>
    </location>
</feature>